<evidence type="ECO:0000256" key="1">
    <source>
        <dbReference type="ARBA" id="ARBA00022605"/>
    </source>
</evidence>
<keyword evidence="1" id="KW-0028">Amino-acid biosynthesis</keyword>
<evidence type="ECO:0000256" key="3">
    <source>
        <dbReference type="ARBA" id="ARBA00022962"/>
    </source>
</evidence>
<dbReference type="AlphaFoldDB" id="A0A7R9CQ20"/>
<gene>
    <name evidence="4" type="ORF">TCEB3V08_LOCUS5575</name>
</gene>
<organism evidence="4">
    <name type="scientific">Timema cristinae</name>
    <name type="common">Walking stick</name>
    <dbReference type="NCBI Taxonomy" id="61476"/>
    <lineage>
        <taxon>Eukaryota</taxon>
        <taxon>Metazoa</taxon>
        <taxon>Ecdysozoa</taxon>
        <taxon>Arthropoda</taxon>
        <taxon>Hexapoda</taxon>
        <taxon>Insecta</taxon>
        <taxon>Pterygota</taxon>
        <taxon>Neoptera</taxon>
        <taxon>Polyneoptera</taxon>
        <taxon>Phasmatodea</taxon>
        <taxon>Timematodea</taxon>
        <taxon>Timematoidea</taxon>
        <taxon>Timematidae</taxon>
        <taxon>Timema</taxon>
    </lineage>
</organism>
<keyword evidence="2" id="KW-0061">Asparagine biosynthesis</keyword>
<evidence type="ECO:0000313" key="4">
    <source>
        <dbReference type="EMBL" id="CAD7400550.1"/>
    </source>
</evidence>
<dbReference type="PANTHER" id="PTHR45937:SF1">
    <property type="entry name" value="ASPARAGINE SYNTHETASE DOMAIN-CONTAINING PROTEIN 1"/>
    <property type="match status" value="1"/>
</dbReference>
<dbReference type="GO" id="GO:0006529">
    <property type="term" value="P:asparagine biosynthetic process"/>
    <property type="evidence" value="ECO:0007669"/>
    <property type="project" value="UniProtKB-KW"/>
</dbReference>
<dbReference type="PANTHER" id="PTHR45937">
    <property type="entry name" value="ASPARAGINE SYNTHETASE DOMAIN-CONTAINING PROTEIN 1"/>
    <property type="match status" value="1"/>
</dbReference>
<reference evidence="4" key="1">
    <citation type="submission" date="2020-11" db="EMBL/GenBank/DDBJ databases">
        <authorList>
            <person name="Tran Van P."/>
        </authorList>
    </citation>
    <scope>NUCLEOTIDE SEQUENCE</scope>
</reference>
<keyword evidence="3" id="KW-0315">Glutamine amidotransferase</keyword>
<proteinExistence type="predicted"/>
<dbReference type="EMBL" id="OC318098">
    <property type="protein sequence ID" value="CAD7400550.1"/>
    <property type="molecule type" value="Genomic_DNA"/>
</dbReference>
<sequence>MQPPKQLANALVVLSSTAEDGEIELFLFQKDVSECLCRRGPDTSSRYEVQGVPGYKAQFVGSVLWMQGRQLFGQPAIDNKGNVLLWNGDIFGGKLVRIDSNFKI</sequence>
<dbReference type="InterPro" id="IPR051857">
    <property type="entry name" value="Asn_synthetase_domain"/>
</dbReference>
<evidence type="ECO:0000256" key="2">
    <source>
        <dbReference type="ARBA" id="ARBA00022888"/>
    </source>
</evidence>
<name>A0A7R9CQ20_TIMCR</name>
<accession>A0A7R9CQ20</accession>
<protein>
    <submittedName>
        <fullName evidence="4">Uncharacterized protein</fullName>
    </submittedName>
</protein>